<dbReference type="AlphaFoldDB" id="A0AA91DPN5"/>
<dbReference type="InterPro" id="IPR005119">
    <property type="entry name" value="LysR_subst-bd"/>
</dbReference>
<name>A0AA91DPN5_VARPD</name>
<dbReference type="Proteomes" id="UP000077852">
    <property type="component" value="Unassembled WGS sequence"/>
</dbReference>
<dbReference type="InterPro" id="IPR000847">
    <property type="entry name" value="LysR_HTH_N"/>
</dbReference>
<dbReference type="GO" id="GO:0032993">
    <property type="term" value="C:protein-DNA complex"/>
    <property type="evidence" value="ECO:0007669"/>
    <property type="project" value="TreeGrafter"/>
</dbReference>
<evidence type="ECO:0000256" key="1">
    <source>
        <dbReference type="ARBA" id="ARBA00009437"/>
    </source>
</evidence>
<dbReference type="PANTHER" id="PTHR30346">
    <property type="entry name" value="TRANSCRIPTIONAL DUAL REGULATOR HCAR-RELATED"/>
    <property type="match status" value="1"/>
</dbReference>
<keyword evidence="5" id="KW-1133">Transmembrane helix</keyword>
<dbReference type="InterPro" id="IPR036388">
    <property type="entry name" value="WH-like_DNA-bd_sf"/>
</dbReference>
<dbReference type="SUPFAM" id="SSF53850">
    <property type="entry name" value="Periplasmic binding protein-like II"/>
    <property type="match status" value="1"/>
</dbReference>
<dbReference type="GO" id="GO:0003677">
    <property type="term" value="F:DNA binding"/>
    <property type="evidence" value="ECO:0007669"/>
    <property type="project" value="UniProtKB-KW"/>
</dbReference>
<keyword evidence="5" id="KW-0472">Membrane</keyword>
<dbReference type="PRINTS" id="PR00039">
    <property type="entry name" value="HTHLYSR"/>
</dbReference>
<evidence type="ECO:0000256" key="4">
    <source>
        <dbReference type="ARBA" id="ARBA00023163"/>
    </source>
</evidence>
<accession>A0AA91DPN5</accession>
<gene>
    <name evidence="7" type="ORF">A3K87_14245</name>
</gene>
<evidence type="ECO:0000313" key="7">
    <source>
        <dbReference type="EMBL" id="OAK64547.1"/>
    </source>
</evidence>
<proteinExistence type="inferred from homology"/>
<dbReference type="RefSeq" id="WP_081267671.1">
    <property type="nucleotide sequence ID" value="NZ_LVHG01000037.1"/>
</dbReference>
<dbReference type="PANTHER" id="PTHR30346:SF0">
    <property type="entry name" value="HCA OPERON TRANSCRIPTIONAL ACTIVATOR HCAR"/>
    <property type="match status" value="1"/>
</dbReference>
<keyword evidence="4" id="KW-0804">Transcription</keyword>
<evidence type="ECO:0000259" key="6">
    <source>
        <dbReference type="PROSITE" id="PS50931"/>
    </source>
</evidence>
<dbReference type="GO" id="GO:0003700">
    <property type="term" value="F:DNA-binding transcription factor activity"/>
    <property type="evidence" value="ECO:0007669"/>
    <property type="project" value="InterPro"/>
</dbReference>
<keyword evidence="5" id="KW-0812">Transmembrane</keyword>
<dbReference type="EMBL" id="LVHG01000037">
    <property type="protein sequence ID" value="OAK64547.1"/>
    <property type="molecule type" value="Genomic_DNA"/>
</dbReference>
<protein>
    <submittedName>
        <fullName evidence="7">LysR family transcriptional regulator</fullName>
    </submittedName>
</protein>
<organism evidence="7 8">
    <name type="scientific">Variovorax paradoxus</name>
    <dbReference type="NCBI Taxonomy" id="34073"/>
    <lineage>
        <taxon>Bacteria</taxon>
        <taxon>Pseudomonadati</taxon>
        <taxon>Pseudomonadota</taxon>
        <taxon>Betaproteobacteria</taxon>
        <taxon>Burkholderiales</taxon>
        <taxon>Comamonadaceae</taxon>
        <taxon>Variovorax</taxon>
    </lineage>
</organism>
<evidence type="ECO:0000256" key="2">
    <source>
        <dbReference type="ARBA" id="ARBA00023015"/>
    </source>
</evidence>
<dbReference type="SUPFAM" id="SSF46785">
    <property type="entry name" value="Winged helix' DNA-binding domain"/>
    <property type="match status" value="1"/>
</dbReference>
<keyword evidence="3" id="KW-0238">DNA-binding</keyword>
<dbReference type="Gene3D" id="1.10.10.10">
    <property type="entry name" value="Winged helix-like DNA-binding domain superfamily/Winged helix DNA-binding domain"/>
    <property type="match status" value="1"/>
</dbReference>
<sequence>MELRHLRCLVAVAEELHFGRAAQRLHLSQPPVSLAIKELEDELGVALFERTSRRIAITRAGEDALHDARAVLAGMETMRRRAQDGAAGIMGSIAVGFISLPAYSFLPPTLRRFNEAHPRASVALREGITEQIVSDVEAGHLDVGMVLQPSDMPATLGSRLVQKDTLILALPEAHPLAGTGPVALEKFSSERFLGFERHIGPQMFDAIVATCMRRGFSPLMFPARQMNTIVSLVSGGVGIALVPACVKALHREGVVYRSLKGEKTYVDTLVVWRKSDESPLVKALLALLPDEGASRRARAVPAETKGRL</sequence>
<evidence type="ECO:0000256" key="5">
    <source>
        <dbReference type="SAM" id="Phobius"/>
    </source>
</evidence>
<comment type="similarity">
    <text evidence="1">Belongs to the LysR transcriptional regulatory family.</text>
</comment>
<dbReference type="CDD" id="cd08414">
    <property type="entry name" value="PBP2_LTTR_aromatics_like"/>
    <property type="match status" value="1"/>
</dbReference>
<keyword evidence="2" id="KW-0805">Transcription regulation</keyword>
<dbReference type="FunFam" id="1.10.10.10:FF:000001">
    <property type="entry name" value="LysR family transcriptional regulator"/>
    <property type="match status" value="1"/>
</dbReference>
<dbReference type="Pfam" id="PF00126">
    <property type="entry name" value="HTH_1"/>
    <property type="match status" value="1"/>
</dbReference>
<dbReference type="Gene3D" id="3.40.190.10">
    <property type="entry name" value="Periplasmic binding protein-like II"/>
    <property type="match status" value="2"/>
</dbReference>
<feature type="transmembrane region" description="Helical" evidence="5">
    <location>
        <begin position="85"/>
        <end position="106"/>
    </location>
</feature>
<evidence type="ECO:0000256" key="3">
    <source>
        <dbReference type="ARBA" id="ARBA00023125"/>
    </source>
</evidence>
<dbReference type="InterPro" id="IPR036390">
    <property type="entry name" value="WH_DNA-bd_sf"/>
</dbReference>
<feature type="domain" description="HTH lysR-type" evidence="6">
    <location>
        <begin position="1"/>
        <end position="58"/>
    </location>
</feature>
<comment type="caution">
    <text evidence="7">The sequence shown here is derived from an EMBL/GenBank/DDBJ whole genome shotgun (WGS) entry which is preliminary data.</text>
</comment>
<dbReference type="PROSITE" id="PS50931">
    <property type="entry name" value="HTH_LYSR"/>
    <property type="match status" value="1"/>
</dbReference>
<dbReference type="Pfam" id="PF03466">
    <property type="entry name" value="LysR_substrate"/>
    <property type="match status" value="1"/>
</dbReference>
<evidence type="ECO:0000313" key="8">
    <source>
        <dbReference type="Proteomes" id="UP000077852"/>
    </source>
</evidence>
<reference evidence="7 8" key="1">
    <citation type="submission" date="2016-03" db="EMBL/GenBank/DDBJ databases">
        <title>Genome sequence of Variovorax paradoxus KB5.</title>
        <authorList>
            <person name="Jeong H."/>
            <person name="Hong C.E."/>
            <person name="Jo S.H."/>
            <person name="Park J.M."/>
        </authorList>
    </citation>
    <scope>NUCLEOTIDE SEQUENCE [LARGE SCALE GENOMIC DNA]</scope>
    <source>
        <strain evidence="7 8">KB5</strain>
    </source>
</reference>